<gene>
    <name evidence="2" type="ORF">GCM10010171_64020</name>
</gene>
<dbReference type="Gene3D" id="3.40.50.10420">
    <property type="entry name" value="NagB/RpiA/CoA transferase-like"/>
    <property type="match status" value="1"/>
</dbReference>
<evidence type="ECO:0000313" key="3">
    <source>
        <dbReference type="Proteomes" id="UP000660680"/>
    </source>
</evidence>
<reference evidence="2" key="1">
    <citation type="journal article" date="2014" name="Int. J. Syst. Evol. Microbiol.">
        <title>Complete genome sequence of Corynebacterium casei LMG S-19264T (=DSM 44701T), isolated from a smear-ripened cheese.</title>
        <authorList>
            <consortium name="US DOE Joint Genome Institute (JGI-PGF)"/>
            <person name="Walter F."/>
            <person name="Albersmeier A."/>
            <person name="Kalinowski J."/>
            <person name="Ruckert C."/>
        </authorList>
    </citation>
    <scope>NUCLEOTIDE SEQUENCE</scope>
    <source>
        <strain evidence="2">JCM 3276</strain>
    </source>
</reference>
<dbReference type="Pfam" id="PF02589">
    <property type="entry name" value="LUD_dom"/>
    <property type="match status" value="1"/>
</dbReference>
<reference evidence="2" key="2">
    <citation type="submission" date="2020-09" db="EMBL/GenBank/DDBJ databases">
        <authorList>
            <person name="Sun Q."/>
            <person name="Ohkuma M."/>
        </authorList>
    </citation>
    <scope>NUCLEOTIDE SEQUENCE</scope>
    <source>
        <strain evidence="2">JCM 3276</strain>
    </source>
</reference>
<proteinExistence type="predicted"/>
<dbReference type="Proteomes" id="UP000660680">
    <property type="component" value="Unassembled WGS sequence"/>
</dbReference>
<dbReference type="SUPFAM" id="SSF100950">
    <property type="entry name" value="NagB/RpiA/CoA transferase-like"/>
    <property type="match status" value="1"/>
</dbReference>
<dbReference type="InterPro" id="IPR003741">
    <property type="entry name" value="LUD_dom"/>
</dbReference>
<evidence type="ECO:0000313" key="2">
    <source>
        <dbReference type="EMBL" id="GGS60228.1"/>
    </source>
</evidence>
<dbReference type="PANTHER" id="PTHR43682:SF1">
    <property type="entry name" value="LACTATE UTILIZATION PROTEIN C"/>
    <property type="match status" value="1"/>
</dbReference>
<organism evidence="2 3">
    <name type="scientific">Actinokineospora fastidiosa</name>
    <dbReference type="NCBI Taxonomy" id="1816"/>
    <lineage>
        <taxon>Bacteria</taxon>
        <taxon>Bacillati</taxon>
        <taxon>Actinomycetota</taxon>
        <taxon>Actinomycetes</taxon>
        <taxon>Pseudonocardiales</taxon>
        <taxon>Pseudonocardiaceae</taxon>
        <taxon>Actinokineospora</taxon>
    </lineage>
</organism>
<feature type="domain" description="LUD" evidence="1">
    <location>
        <begin position="84"/>
        <end position="189"/>
    </location>
</feature>
<accession>A0A918LJG5</accession>
<dbReference type="AlphaFoldDB" id="A0A918LJG5"/>
<dbReference type="InterPro" id="IPR024185">
    <property type="entry name" value="FTHF_cligase-like_sf"/>
</dbReference>
<dbReference type="InterPro" id="IPR037171">
    <property type="entry name" value="NagB/RpiA_transferase-like"/>
</dbReference>
<sequence length="192" mass="20561">MTEPGARAAILARVRSALRDRPSATVARDYRRAGTRGRGDLDRFAEMLRDYRALVRITDDVPAAIGDRGFIAAPGCPPEWGGDRRQHTVAELDRVDGVITACAVAIADTGTIVLDHDAPDQGARALTLVPDHHIVVVRADQIVPGVPDAVAALAGVRTQTWISGPSATSDIELERVEGVHGPRTLEVIIDIR</sequence>
<dbReference type="PANTHER" id="PTHR43682">
    <property type="entry name" value="LACTATE UTILIZATION PROTEIN C"/>
    <property type="match status" value="1"/>
</dbReference>
<protein>
    <recommendedName>
        <fullName evidence="1">LUD domain-containing protein</fullName>
    </recommendedName>
</protein>
<dbReference type="EMBL" id="BMRB01000012">
    <property type="protein sequence ID" value="GGS60228.1"/>
    <property type="molecule type" value="Genomic_DNA"/>
</dbReference>
<evidence type="ECO:0000259" key="1">
    <source>
        <dbReference type="Pfam" id="PF02589"/>
    </source>
</evidence>
<keyword evidence="3" id="KW-1185">Reference proteome</keyword>
<dbReference type="RefSeq" id="WP_189214366.1">
    <property type="nucleotide sequence ID" value="NZ_BMRB01000012.1"/>
</dbReference>
<comment type="caution">
    <text evidence="2">The sequence shown here is derived from an EMBL/GenBank/DDBJ whole genome shotgun (WGS) entry which is preliminary data.</text>
</comment>
<name>A0A918LJG5_9PSEU</name>